<protein>
    <recommendedName>
        <fullName evidence="13">Long-chain-fatty-acid--CoA ligase</fullName>
        <ecNumber evidence="13">6.2.1.3</ecNumber>
    </recommendedName>
</protein>
<gene>
    <name evidence="16" type="ORF">HPB48_019605</name>
</gene>
<feature type="transmembrane region" description="Helical" evidence="14">
    <location>
        <begin position="7"/>
        <end position="30"/>
    </location>
</feature>
<feature type="domain" description="AMP-dependent synthetase/ligase" evidence="15">
    <location>
        <begin position="400"/>
        <end position="570"/>
    </location>
</feature>
<keyword evidence="14" id="KW-0812">Transmembrane</keyword>
<dbReference type="PANTHER" id="PTHR43272:SF107">
    <property type="entry name" value="LONG-CHAIN-FATTY-ACID--COA LIGASE 5"/>
    <property type="match status" value="1"/>
</dbReference>
<accession>A0A9J6FDL0</accession>
<dbReference type="EC" id="6.2.1.3" evidence="13"/>
<evidence type="ECO:0000256" key="14">
    <source>
        <dbReference type="SAM" id="Phobius"/>
    </source>
</evidence>
<dbReference type="SUPFAM" id="SSF56801">
    <property type="entry name" value="Acetyl-CoA synthetase-like"/>
    <property type="match status" value="1"/>
</dbReference>
<comment type="catalytic activity">
    <reaction evidence="10">
        <text>(5Z,8Z,11Z,14Z)-eicosatetraenoate + ATP + CoA = (5Z,8Z,11Z,14Z)-eicosatetraenoyl-CoA + AMP + diphosphate</text>
        <dbReference type="Rhea" id="RHEA:19713"/>
        <dbReference type="ChEBI" id="CHEBI:30616"/>
        <dbReference type="ChEBI" id="CHEBI:32395"/>
        <dbReference type="ChEBI" id="CHEBI:33019"/>
        <dbReference type="ChEBI" id="CHEBI:57287"/>
        <dbReference type="ChEBI" id="CHEBI:57368"/>
        <dbReference type="ChEBI" id="CHEBI:456215"/>
        <dbReference type="EC" id="6.2.1.15"/>
    </reaction>
    <physiologicalReaction direction="left-to-right" evidence="10">
        <dbReference type="Rhea" id="RHEA:19714"/>
    </physiologicalReaction>
</comment>
<dbReference type="GO" id="GO:0005783">
    <property type="term" value="C:endoplasmic reticulum"/>
    <property type="evidence" value="ECO:0007669"/>
    <property type="project" value="TreeGrafter"/>
</dbReference>
<evidence type="ECO:0000256" key="1">
    <source>
        <dbReference type="ARBA" id="ARBA00006432"/>
    </source>
</evidence>
<dbReference type="PROSITE" id="PS00455">
    <property type="entry name" value="AMP_BINDING"/>
    <property type="match status" value="1"/>
</dbReference>
<dbReference type="AlphaFoldDB" id="A0A9J6FDL0"/>
<keyword evidence="4 13" id="KW-0276">Fatty acid metabolism</keyword>
<comment type="similarity">
    <text evidence="1 13">Belongs to the ATP-dependent AMP-binding enzyme family.</text>
</comment>
<keyword evidence="14" id="KW-1133">Transmembrane helix</keyword>
<dbReference type="InterPro" id="IPR020845">
    <property type="entry name" value="AMP-binding_CS"/>
</dbReference>
<comment type="catalytic activity">
    <reaction evidence="8">
        <text>12-hydroxy-(5Z,8Z,10E,14Z)-eicosatetraenoate + ATP + CoA = 12-hydroxy-(5Z,8Z,10E,14Z)-eicosatetraenoyl-CoA + AMP + diphosphate</text>
        <dbReference type="Rhea" id="RHEA:52112"/>
        <dbReference type="ChEBI" id="CHEBI:30616"/>
        <dbReference type="ChEBI" id="CHEBI:33019"/>
        <dbReference type="ChEBI" id="CHEBI:57287"/>
        <dbReference type="ChEBI" id="CHEBI:90718"/>
        <dbReference type="ChEBI" id="CHEBI:136408"/>
        <dbReference type="ChEBI" id="CHEBI:456215"/>
    </reaction>
    <physiologicalReaction direction="left-to-right" evidence="8">
        <dbReference type="Rhea" id="RHEA:52113"/>
    </physiologicalReaction>
</comment>
<comment type="function">
    <text evidence="13">Catalyzes the conversion of long-chain fatty acids to their active form acyl-CoAs for both synthesis of cellular lipids, and degradation via beta-oxidation.</text>
</comment>
<dbReference type="CDD" id="cd05927">
    <property type="entry name" value="LC-FACS_euk"/>
    <property type="match status" value="1"/>
</dbReference>
<evidence type="ECO:0000313" key="16">
    <source>
        <dbReference type="EMBL" id="KAH9361003.1"/>
    </source>
</evidence>
<feature type="domain" description="AMP-dependent synthetase/ligase" evidence="15">
    <location>
        <begin position="103"/>
        <end position="285"/>
    </location>
</feature>
<keyword evidence="13" id="KW-0443">Lipid metabolism</keyword>
<evidence type="ECO:0000259" key="15">
    <source>
        <dbReference type="Pfam" id="PF00501"/>
    </source>
</evidence>
<evidence type="ECO:0000256" key="11">
    <source>
        <dbReference type="ARBA" id="ARBA00024565"/>
    </source>
</evidence>
<keyword evidence="14" id="KW-0472">Membrane</keyword>
<dbReference type="OrthoDB" id="1700726at2759"/>
<dbReference type="VEuPathDB" id="VectorBase:HLOH_055485"/>
<proteinExistence type="inferred from homology"/>
<comment type="catalytic activity">
    <reaction evidence="12">
        <text>hexadecanoate + ATP + CoA = hexadecanoyl-CoA + AMP + diphosphate</text>
        <dbReference type="Rhea" id="RHEA:30751"/>
        <dbReference type="ChEBI" id="CHEBI:7896"/>
        <dbReference type="ChEBI" id="CHEBI:30616"/>
        <dbReference type="ChEBI" id="CHEBI:33019"/>
        <dbReference type="ChEBI" id="CHEBI:57287"/>
        <dbReference type="ChEBI" id="CHEBI:57379"/>
        <dbReference type="ChEBI" id="CHEBI:456215"/>
    </reaction>
    <physiologicalReaction direction="left-to-right" evidence="12">
        <dbReference type="Rhea" id="RHEA:30752"/>
    </physiologicalReaction>
</comment>
<keyword evidence="5 13" id="KW-0067">ATP-binding</keyword>
<evidence type="ECO:0000256" key="7">
    <source>
        <dbReference type="ARBA" id="ARBA00024484"/>
    </source>
</evidence>
<comment type="catalytic activity">
    <reaction evidence="9">
        <text>15-hydroxy-(5Z,8Z,11Z,13E)-eicosatetraenoate + ATP + CoA = 15-hydroxy-(5Z,8Z,11Z,13E)-eicosatetraenoyl-CoA + AMP + diphosphate</text>
        <dbReference type="Rhea" id="RHEA:52116"/>
        <dbReference type="ChEBI" id="CHEBI:30616"/>
        <dbReference type="ChEBI" id="CHEBI:33019"/>
        <dbReference type="ChEBI" id="CHEBI:57287"/>
        <dbReference type="ChEBI" id="CHEBI:78832"/>
        <dbReference type="ChEBI" id="CHEBI:136409"/>
        <dbReference type="ChEBI" id="CHEBI:456215"/>
    </reaction>
    <physiologicalReaction direction="left-to-right" evidence="9">
        <dbReference type="Rhea" id="RHEA:52117"/>
    </physiologicalReaction>
</comment>
<evidence type="ECO:0000256" key="8">
    <source>
        <dbReference type="ARBA" id="ARBA00024495"/>
    </source>
</evidence>
<dbReference type="GO" id="GO:0005524">
    <property type="term" value="F:ATP binding"/>
    <property type="evidence" value="ECO:0007669"/>
    <property type="project" value="UniProtKB-KW"/>
</dbReference>
<dbReference type="Gene3D" id="3.40.50.12780">
    <property type="entry name" value="N-terminal domain of ligase-like"/>
    <property type="match status" value="2"/>
</dbReference>
<dbReference type="GO" id="GO:0047676">
    <property type="term" value="F:arachidonate-CoA ligase activity"/>
    <property type="evidence" value="ECO:0007669"/>
    <property type="project" value="UniProtKB-EC"/>
</dbReference>
<evidence type="ECO:0000256" key="3">
    <source>
        <dbReference type="ARBA" id="ARBA00022741"/>
    </source>
</evidence>
<sequence length="747" mass="83113">MSEYLSYVGGVHGVVAAAGAAAALGLTYMFGRSTHPTEPMVSLDNQSRLLTGLERIRTSRLCPDGKHIEYLYEDCRTLFDVMYRGARVSNNGPCMGWRVPGSGEYKWIHYNQVLERIKCIACGLVKLGEKPGQQTFIGLYTQNCVEWIVTEQACYYFSMIIVPLYDTLGAAACAFIINQADIETVVCDTQEKVECLLRQAEETPKLKRIIVIKDVSEDVKEKARKANIMLMKFSELEELGEKNFRHPLPPHTTDLATVCYTSGTTGNPKGVMLTHLNIISDLSAVMRQMMAIYMIGGKVGFFSGDIKELGEDMKALRPTISPTVPRLLNRIHDKVCVVGFPSALREVLSCLVIHCASRHGDDSLMYASNCALIRPTFLYRISVLLEWSRGRVGQEEKSANETILLSMHALPWQLEILCCYNAIALSGTQGLPKGVAALSCLWVIPPSLSPCHSFVVRQNSLWDRLVFKSVHDSMGGRLRLMVVGSAPLAPSVITFVRCALGCVIVEGYGQTECTAPCTLTFPGDYNAGHVGPPIGACNVKLVDVPDMEYYASNNEGEICVKGPTVFQGYLKDPEKTAEVLDKDGWLHTGDIGKWQDNGCLKVIDRRKHIFKLSQGEYIAPEKLENIFIRSLFVAQIFVHGESLKSCLVAVVIPDQEYLMHWARENSISGTFQELCRNNIVKKSILDDLSRLGKLSGLKSFELLKDIYVHSDVLSVDNGLLTPTLKTKRPECRKYFLSQIENMYRSLA</sequence>
<organism evidence="16 17">
    <name type="scientific">Haemaphysalis longicornis</name>
    <name type="common">Bush tick</name>
    <dbReference type="NCBI Taxonomy" id="44386"/>
    <lineage>
        <taxon>Eukaryota</taxon>
        <taxon>Metazoa</taxon>
        <taxon>Ecdysozoa</taxon>
        <taxon>Arthropoda</taxon>
        <taxon>Chelicerata</taxon>
        <taxon>Arachnida</taxon>
        <taxon>Acari</taxon>
        <taxon>Parasitiformes</taxon>
        <taxon>Ixodida</taxon>
        <taxon>Ixodoidea</taxon>
        <taxon>Ixodidae</taxon>
        <taxon>Haemaphysalinae</taxon>
        <taxon>Haemaphysalis</taxon>
    </lineage>
</organism>
<evidence type="ECO:0000256" key="13">
    <source>
        <dbReference type="RuleBase" id="RU369030"/>
    </source>
</evidence>
<dbReference type="OMA" id="KCPIVEH"/>
<evidence type="ECO:0000256" key="6">
    <source>
        <dbReference type="ARBA" id="ARBA00024469"/>
    </source>
</evidence>
<comment type="caution">
    <text evidence="16">The sequence shown here is derived from an EMBL/GenBank/DDBJ whole genome shotgun (WGS) entry which is preliminary data.</text>
</comment>
<name>A0A9J6FDL0_HAELO</name>
<comment type="catalytic activity">
    <reaction evidence="7">
        <text>a long-chain fatty acid + ATP + CoA = a long-chain fatty acyl-CoA + AMP + diphosphate</text>
        <dbReference type="Rhea" id="RHEA:15421"/>
        <dbReference type="ChEBI" id="CHEBI:30616"/>
        <dbReference type="ChEBI" id="CHEBI:33019"/>
        <dbReference type="ChEBI" id="CHEBI:57287"/>
        <dbReference type="ChEBI" id="CHEBI:57560"/>
        <dbReference type="ChEBI" id="CHEBI:83139"/>
        <dbReference type="ChEBI" id="CHEBI:456215"/>
        <dbReference type="EC" id="6.2.1.3"/>
    </reaction>
    <physiologicalReaction direction="left-to-right" evidence="7">
        <dbReference type="Rhea" id="RHEA:15422"/>
    </physiologicalReaction>
</comment>
<dbReference type="Pfam" id="PF00501">
    <property type="entry name" value="AMP-binding"/>
    <property type="match status" value="2"/>
</dbReference>
<evidence type="ECO:0000256" key="10">
    <source>
        <dbReference type="ARBA" id="ARBA00024548"/>
    </source>
</evidence>
<comment type="catalytic activity">
    <reaction evidence="11">
        <text>(E)-hexadec-2-enoate + ATP + CoA = (2E)-hexadecenoyl-CoA + AMP + diphosphate</text>
        <dbReference type="Rhea" id="RHEA:36139"/>
        <dbReference type="ChEBI" id="CHEBI:30616"/>
        <dbReference type="ChEBI" id="CHEBI:33019"/>
        <dbReference type="ChEBI" id="CHEBI:57287"/>
        <dbReference type="ChEBI" id="CHEBI:61526"/>
        <dbReference type="ChEBI" id="CHEBI:72745"/>
        <dbReference type="ChEBI" id="CHEBI:456215"/>
    </reaction>
    <physiologicalReaction direction="left-to-right" evidence="11">
        <dbReference type="Rhea" id="RHEA:36140"/>
    </physiologicalReaction>
</comment>
<evidence type="ECO:0000256" key="2">
    <source>
        <dbReference type="ARBA" id="ARBA00022598"/>
    </source>
</evidence>
<evidence type="ECO:0000256" key="9">
    <source>
        <dbReference type="ARBA" id="ARBA00024532"/>
    </source>
</evidence>
<dbReference type="EMBL" id="JABSTR010000001">
    <property type="protein sequence ID" value="KAH9361003.1"/>
    <property type="molecule type" value="Genomic_DNA"/>
</dbReference>
<evidence type="ECO:0000256" key="4">
    <source>
        <dbReference type="ARBA" id="ARBA00022832"/>
    </source>
</evidence>
<dbReference type="Proteomes" id="UP000821853">
    <property type="component" value="Chromosome 1"/>
</dbReference>
<evidence type="ECO:0000256" key="5">
    <source>
        <dbReference type="ARBA" id="ARBA00022840"/>
    </source>
</evidence>
<dbReference type="GO" id="GO:0016020">
    <property type="term" value="C:membrane"/>
    <property type="evidence" value="ECO:0007669"/>
    <property type="project" value="TreeGrafter"/>
</dbReference>
<dbReference type="InterPro" id="IPR045311">
    <property type="entry name" value="LC-FACS_euk"/>
</dbReference>
<keyword evidence="2 13" id="KW-0436">Ligase</keyword>
<keyword evidence="17" id="KW-1185">Reference proteome</keyword>
<keyword evidence="3 13" id="KW-0547">Nucleotide-binding</keyword>
<dbReference type="PANTHER" id="PTHR43272">
    <property type="entry name" value="LONG-CHAIN-FATTY-ACID--COA LIGASE"/>
    <property type="match status" value="1"/>
</dbReference>
<reference evidence="16 17" key="1">
    <citation type="journal article" date="2020" name="Cell">
        <title>Large-Scale Comparative Analyses of Tick Genomes Elucidate Their Genetic Diversity and Vector Capacities.</title>
        <authorList>
            <consortium name="Tick Genome and Microbiome Consortium (TIGMIC)"/>
            <person name="Jia N."/>
            <person name="Wang J."/>
            <person name="Shi W."/>
            <person name="Du L."/>
            <person name="Sun Y."/>
            <person name="Zhan W."/>
            <person name="Jiang J.F."/>
            <person name="Wang Q."/>
            <person name="Zhang B."/>
            <person name="Ji P."/>
            <person name="Bell-Sakyi L."/>
            <person name="Cui X.M."/>
            <person name="Yuan T.T."/>
            <person name="Jiang B.G."/>
            <person name="Yang W.F."/>
            <person name="Lam T.T."/>
            <person name="Chang Q.C."/>
            <person name="Ding S.J."/>
            <person name="Wang X.J."/>
            <person name="Zhu J.G."/>
            <person name="Ruan X.D."/>
            <person name="Zhao L."/>
            <person name="Wei J.T."/>
            <person name="Ye R.Z."/>
            <person name="Que T.C."/>
            <person name="Du C.H."/>
            <person name="Zhou Y.H."/>
            <person name="Cheng J.X."/>
            <person name="Dai P.F."/>
            <person name="Guo W.B."/>
            <person name="Han X.H."/>
            <person name="Huang E.J."/>
            <person name="Li L.F."/>
            <person name="Wei W."/>
            <person name="Gao Y.C."/>
            <person name="Liu J.Z."/>
            <person name="Shao H.Z."/>
            <person name="Wang X."/>
            <person name="Wang C.C."/>
            <person name="Yang T.C."/>
            <person name="Huo Q.B."/>
            <person name="Li W."/>
            <person name="Chen H.Y."/>
            <person name="Chen S.E."/>
            <person name="Zhou L.G."/>
            <person name="Ni X.B."/>
            <person name="Tian J.H."/>
            <person name="Sheng Y."/>
            <person name="Liu T."/>
            <person name="Pan Y.S."/>
            <person name="Xia L.Y."/>
            <person name="Li J."/>
            <person name="Zhao F."/>
            <person name="Cao W.C."/>
        </authorList>
    </citation>
    <scope>NUCLEOTIDE SEQUENCE [LARGE SCALE GENOMIC DNA]</scope>
    <source>
        <strain evidence="16">HaeL-2018</strain>
    </source>
</reference>
<evidence type="ECO:0000313" key="17">
    <source>
        <dbReference type="Proteomes" id="UP000821853"/>
    </source>
</evidence>
<dbReference type="InterPro" id="IPR042099">
    <property type="entry name" value="ANL_N_sf"/>
</dbReference>
<comment type="catalytic activity">
    <reaction evidence="6">
        <text>5-hydroxy-(6E,8Z,11Z,14Z)-eicosatetraenoate + ATP + CoA = 5-hydroxy-(6E,8Z,11Z,14Z)-eicosatetraenoyl-CoA + AMP + diphosphate</text>
        <dbReference type="Rhea" id="RHEA:52108"/>
        <dbReference type="ChEBI" id="CHEBI:30616"/>
        <dbReference type="ChEBI" id="CHEBI:33019"/>
        <dbReference type="ChEBI" id="CHEBI:57287"/>
        <dbReference type="ChEBI" id="CHEBI:65341"/>
        <dbReference type="ChEBI" id="CHEBI:136407"/>
        <dbReference type="ChEBI" id="CHEBI:456215"/>
    </reaction>
    <physiologicalReaction direction="left-to-right" evidence="6">
        <dbReference type="Rhea" id="RHEA:52109"/>
    </physiologicalReaction>
</comment>
<evidence type="ECO:0000256" key="12">
    <source>
        <dbReference type="ARBA" id="ARBA00049139"/>
    </source>
</evidence>
<dbReference type="InterPro" id="IPR000873">
    <property type="entry name" value="AMP-dep_synth/lig_dom"/>
</dbReference>